<dbReference type="PANTHER" id="PTHR43157">
    <property type="entry name" value="PHOSPHATIDYLINOSITOL-GLYCAN BIOSYNTHESIS CLASS F PROTEIN-RELATED"/>
    <property type="match status" value="1"/>
</dbReference>
<dbReference type="PANTHER" id="PTHR43157:SF31">
    <property type="entry name" value="PHOSPHATIDYLINOSITOL-GLYCAN BIOSYNTHESIS CLASS F PROTEIN"/>
    <property type="match status" value="1"/>
</dbReference>
<name>A0A0C9ZA68_9AGAM</name>
<dbReference type="Gene3D" id="3.40.50.720">
    <property type="entry name" value="NAD(P)-binding Rossmann-like Domain"/>
    <property type="match status" value="1"/>
</dbReference>
<dbReference type="InterPro" id="IPR013968">
    <property type="entry name" value="PKS_KR"/>
</dbReference>
<accession>A0A0C9ZA68</accession>
<keyword evidence="3" id="KW-0812">Transmembrane</keyword>
<reference evidence="6" key="2">
    <citation type="submission" date="2015-01" db="EMBL/GenBank/DDBJ databases">
        <title>Evolutionary Origins and Diversification of the Mycorrhizal Mutualists.</title>
        <authorList>
            <consortium name="DOE Joint Genome Institute"/>
            <consortium name="Mycorrhizal Genomics Consortium"/>
            <person name="Kohler A."/>
            <person name="Kuo A."/>
            <person name="Nagy L.G."/>
            <person name="Floudas D."/>
            <person name="Copeland A."/>
            <person name="Barry K.W."/>
            <person name="Cichocki N."/>
            <person name="Veneault-Fourrey C."/>
            <person name="LaButti K."/>
            <person name="Lindquist E.A."/>
            <person name="Lipzen A."/>
            <person name="Lundell T."/>
            <person name="Morin E."/>
            <person name="Murat C."/>
            <person name="Riley R."/>
            <person name="Ohm R."/>
            <person name="Sun H."/>
            <person name="Tunlid A."/>
            <person name="Henrissat B."/>
            <person name="Grigoriev I.V."/>
            <person name="Hibbett D.S."/>
            <person name="Martin F."/>
        </authorList>
    </citation>
    <scope>NUCLEOTIDE SEQUENCE [LARGE SCALE GENOMIC DNA]</scope>
    <source>
        <strain evidence="6">441</strain>
    </source>
</reference>
<feature type="transmembrane region" description="Helical" evidence="3">
    <location>
        <begin position="18"/>
        <end position="36"/>
    </location>
</feature>
<keyword evidence="6" id="KW-1185">Reference proteome</keyword>
<feature type="region of interest" description="Disordered" evidence="2">
    <location>
        <begin position="378"/>
        <end position="400"/>
    </location>
</feature>
<gene>
    <name evidence="5" type="ORF">PISMIDRAFT_25028</name>
</gene>
<evidence type="ECO:0000313" key="6">
    <source>
        <dbReference type="Proteomes" id="UP000054018"/>
    </source>
</evidence>
<proteinExistence type="predicted"/>
<feature type="region of interest" description="Disordered" evidence="2">
    <location>
        <begin position="419"/>
        <end position="446"/>
    </location>
</feature>
<dbReference type="GO" id="GO:0016491">
    <property type="term" value="F:oxidoreductase activity"/>
    <property type="evidence" value="ECO:0007669"/>
    <property type="project" value="UniProtKB-KW"/>
</dbReference>
<dbReference type="Proteomes" id="UP000054018">
    <property type="component" value="Unassembled WGS sequence"/>
</dbReference>
<dbReference type="HOGENOM" id="CLU_044761_0_0_1"/>
<dbReference type="EMBL" id="KN833845">
    <property type="protein sequence ID" value="KIK16833.1"/>
    <property type="molecule type" value="Genomic_DNA"/>
</dbReference>
<dbReference type="STRING" id="765257.A0A0C9ZA68"/>
<feature type="compositionally biased region" description="Basic and acidic residues" evidence="2">
    <location>
        <begin position="419"/>
        <end position="435"/>
    </location>
</feature>
<evidence type="ECO:0000256" key="1">
    <source>
        <dbReference type="ARBA" id="ARBA00023002"/>
    </source>
</evidence>
<dbReference type="OrthoDB" id="191979at2759"/>
<evidence type="ECO:0000313" key="5">
    <source>
        <dbReference type="EMBL" id="KIK16833.1"/>
    </source>
</evidence>
<evidence type="ECO:0000256" key="3">
    <source>
        <dbReference type="SAM" id="Phobius"/>
    </source>
</evidence>
<keyword evidence="1" id="KW-0560">Oxidoreductase</keyword>
<dbReference type="AlphaFoldDB" id="A0A0C9ZA68"/>
<dbReference type="InterPro" id="IPR036291">
    <property type="entry name" value="NAD(P)-bd_dom_sf"/>
</dbReference>
<feature type="domain" description="Ketoreductase (KR)" evidence="4">
    <location>
        <begin position="52"/>
        <end position="137"/>
    </location>
</feature>
<feature type="compositionally biased region" description="Basic and acidic residues" evidence="2">
    <location>
        <begin position="383"/>
        <end position="400"/>
    </location>
</feature>
<feature type="transmembrane region" description="Helical" evidence="3">
    <location>
        <begin position="166"/>
        <end position="184"/>
    </location>
</feature>
<keyword evidence="3" id="KW-0472">Membrane</keyword>
<dbReference type="Pfam" id="PF08659">
    <property type="entry name" value="KR"/>
    <property type="match status" value="1"/>
</dbReference>
<dbReference type="SUPFAM" id="SSF51735">
    <property type="entry name" value="NAD(P)-binding Rossmann-fold domains"/>
    <property type="match status" value="1"/>
</dbReference>
<sequence>MVLKMLGAAVNTLLPSKYYVHACLSVLVIVAVHAFAQGRRTNRERDMHARVVLVTGGFTSLGLTLLQNLAERGAHIIALAPKPIDSPEIEILISLLRSSTNNEQVYAEECDLTSPASIRSFCTRFLTGKETRIDAIVFAHEYPLIGSAPAFEDPVALRRRRQEASLATFLILTLLLPVLLVAPVERDIRIINVVNPFYAAAAITYSHSQVPPATSSLFQQEGWRSLQTIILTRHLQRVLDALPSGGPPPETDGNTVHVVSDKVQKSNIVAVSVCPGISRADTIAPLFNADGFRRRTIHGLMLYLLLQPLLRILTKSPTSAVQSVLHALFLPTPFKRIAQSPSTGTQTSGSDTVQEVLKAGALYRECAVVHVRIPTLESASSSNDDKDPKDTTDTTMLDDRELGGVHLGQRVWETLEAGLKEWEKQPVPSEKRGTDNEDASVDTPSN</sequence>
<keyword evidence="3" id="KW-1133">Transmembrane helix</keyword>
<protein>
    <recommendedName>
        <fullName evidence="4">Ketoreductase (KR) domain-containing protein</fullName>
    </recommendedName>
</protein>
<reference evidence="5 6" key="1">
    <citation type="submission" date="2014-04" db="EMBL/GenBank/DDBJ databases">
        <authorList>
            <consortium name="DOE Joint Genome Institute"/>
            <person name="Kuo A."/>
            <person name="Kohler A."/>
            <person name="Costa M.D."/>
            <person name="Nagy L.G."/>
            <person name="Floudas D."/>
            <person name="Copeland A."/>
            <person name="Barry K.W."/>
            <person name="Cichocki N."/>
            <person name="Veneault-Fourrey C."/>
            <person name="LaButti K."/>
            <person name="Lindquist E.A."/>
            <person name="Lipzen A."/>
            <person name="Lundell T."/>
            <person name="Morin E."/>
            <person name="Murat C."/>
            <person name="Sun H."/>
            <person name="Tunlid A."/>
            <person name="Henrissat B."/>
            <person name="Grigoriev I.V."/>
            <person name="Hibbett D.S."/>
            <person name="Martin F."/>
            <person name="Nordberg H.P."/>
            <person name="Cantor M.N."/>
            <person name="Hua S.X."/>
        </authorList>
    </citation>
    <scope>NUCLEOTIDE SEQUENCE [LARGE SCALE GENOMIC DNA]</scope>
    <source>
        <strain evidence="5 6">441</strain>
    </source>
</reference>
<evidence type="ECO:0000259" key="4">
    <source>
        <dbReference type="Pfam" id="PF08659"/>
    </source>
</evidence>
<organism evidence="5 6">
    <name type="scientific">Pisolithus microcarpus 441</name>
    <dbReference type="NCBI Taxonomy" id="765257"/>
    <lineage>
        <taxon>Eukaryota</taxon>
        <taxon>Fungi</taxon>
        <taxon>Dikarya</taxon>
        <taxon>Basidiomycota</taxon>
        <taxon>Agaricomycotina</taxon>
        <taxon>Agaricomycetes</taxon>
        <taxon>Agaricomycetidae</taxon>
        <taxon>Boletales</taxon>
        <taxon>Sclerodermatineae</taxon>
        <taxon>Pisolithaceae</taxon>
        <taxon>Pisolithus</taxon>
    </lineage>
</organism>
<evidence type="ECO:0000256" key="2">
    <source>
        <dbReference type="SAM" id="MobiDB-lite"/>
    </source>
</evidence>